<accession>A0A0D7AHC2</accession>
<feature type="region of interest" description="Disordered" evidence="1">
    <location>
        <begin position="607"/>
        <end position="629"/>
    </location>
</feature>
<feature type="compositionally biased region" description="Polar residues" evidence="1">
    <location>
        <begin position="609"/>
        <end position="629"/>
    </location>
</feature>
<name>A0A0D7AHC2_9AGAR</name>
<evidence type="ECO:0000313" key="3">
    <source>
        <dbReference type="Proteomes" id="UP000054144"/>
    </source>
</evidence>
<protein>
    <submittedName>
        <fullName evidence="2">Uncharacterized protein</fullName>
    </submittedName>
</protein>
<dbReference type="EMBL" id="KN881721">
    <property type="protein sequence ID" value="KIY49725.1"/>
    <property type="molecule type" value="Genomic_DNA"/>
</dbReference>
<gene>
    <name evidence="2" type="ORF">FISHEDRAFT_72360</name>
</gene>
<organism evidence="2 3">
    <name type="scientific">Fistulina hepatica ATCC 64428</name>
    <dbReference type="NCBI Taxonomy" id="1128425"/>
    <lineage>
        <taxon>Eukaryota</taxon>
        <taxon>Fungi</taxon>
        <taxon>Dikarya</taxon>
        <taxon>Basidiomycota</taxon>
        <taxon>Agaricomycotina</taxon>
        <taxon>Agaricomycetes</taxon>
        <taxon>Agaricomycetidae</taxon>
        <taxon>Agaricales</taxon>
        <taxon>Fistulinaceae</taxon>
        <taxon>Fistulina</taxon>
    </lineage>
</organism>
<feature type="compositionally biased region" description="Low complexity" evidence="1">
    <location>
        <begin position="419"/>
        <end position="446"/>
    </location>
</feature>
<evidence type="ECO:0000313" key="2">
    <source>
        <dbReference type="EMBL" id="KIY49725.1"/>
    </source>
</evidence>
<proteinExistence type="predicted"/>
<keyword evidence="3" id="KW-1185">Reference proteome</keyword>
<reference evidence="2 3" key="1">
    <citation type="journal article" date="2015" name="Fungal Genet. Biol.">
        <title>Evolution of novel wood decay mechanisms in Agaricales revealed by the genome sequences of Fistulina hepatica and Cylindrobasidium torrendii.</title>
        <authorList>
            <person name="Floudas D."/>
            <person name="Held B.W."/>
            <person name="Riley R."/>
            <person name="Nagy L.G."/>
            <person name="Koehler G."/>
            <person name="Ransdell A.S."/>
            <person name="Younus H."/>
            <person name="Chow J."/>
            <person name="Chiniquy J."/>
            <person name="Lipzen A."/>
            <person name="Tritt A."/>
            <person name="Sun H."/>
            <person name="Haridas S."/>
            <person name="LaButti K."/>
            <person name="Ohm R.A."/>
            <person name="Kues U."/>
            <person name="Blanchette R.A."/>
            <person name="Grigoriev I.V."/>
            <person name="Minto R.E."/>
            <person name="Hibbett D.S."/>
        </authorList>
    </citation>
    <scope>NUCLEOTIDE SEQUENCE [LARGE SCALE GENOMIC DNA]</scope>
    <source>
        <strain evidence="2 3">ATCC 64428</strain>
    </source>
</reference>
<evidence type="ECO:0000256" key="1">
    <source>
        <dbReference type="SAM" id="MobiDB-lite"/>
    </source>
</evidence>
<dbReference type="AlphaFoldDB" id="A0A0D7AHC2"/>
<feature type="compositionally biased region" description="Low complexity" evidence="1">
    <location>
        <begin position="459"/>
        <end position="471"/>
    </location>
</feature>
<dbReference type="Proteomes" id="UP000054144">
    <property type="component" value="Unassembled WGS sequence"/>
</dbReference>
<sequence>MAGQTSADLALSTALRASVSADSILNLTADARNKLLSLTCRERELQHENSRLIQAKFSWEVEIAACRQDLQLYRDLRRVQQEEHSLASTQEEAVRNSIACLQSKISQLELFIQAVDALKSVRMNTCDNNIDESDLASPSRIRAAACQPLDSLWAQALEACFGPPAQEAYTSIIQDIACARRELRVLTKEIIYWSNFLSPPVDLKSLLSDSCFEETLSAVQQGDMDSFLDRLRYQNLTTYSASGDSSSTSLPSFCRVLPASLDVDPIDMPSEDVLAPIFPGEYVLASSRTSGSAQLDANPVSAALVVSELDDTAGPHTRLPEKSSFDGKPVSISNLAVNKQSSAHFLTTQHAGLKLSRTPLLCTSSKPPAKASSSSLPALHIVTSDGLAKCSVASSSDVAPRFVIVPLARRATDQRLPASCHKPSSSSVSSDMEASSFSSPMPLLPLKHSGKGKVASRISPAPQAASQAPPSHHLSPRLHRIRPTFHRSLASENATKIDGGRSSSTAVKSFQQIPVARLSRTQNVLKRVVSGGDRLGFEHHAKIQRRLLASIENTLNRSTASISVGITGSSPAATLCASSYDTTYFTATSMYQDEMFYKLLPERNACMSPRQSTPKSVRTSSTNQLSKPT</sequence>
<feature type="region of interest" description="Disordered" evidence="1">
    <location>
        <begin position="414"/>
        <end position="477"/>
    </location>
</feature>